<dbReference type="GO" id="GO:0005085">
    <property type="term" value="F:guanyl-nucleotide exchange factor activity"/>
    <property type="evidence" value="ECO:0007669"/>
    <property type="project" value="UniProtKB-KW"/>
</dbReference>
<evidence type="ECO:0000259" key="4">
    <source>
        <dbReference type="PROSITE" id="PS50010"/>
    </source>
</evidence>
<feature type="region of interest" description="Disordered" evidence="3">
    <location>
        <begin position="1315"/>
        <end position="1360"/>
    </location>
</feature>
<feature type="compositionally biased region" description="Gly residues" evidence="3">
    <location>
        <begin position="2116"/>
        <end position="2125"/>
    </location>
</feature>
<feature type="compositionally biased region" description="Low complexity" evidence="3">
    <location>
        <begin position="415"/>
        <end position="429"/>
    </location>
</feature>
<name>F0XKQ8_GROCL</name>
<dbReference type="InterPro" id="IPR027267">
    <property type="entry name" value="AH/BAR_dom_sf"/>
</dbReference>
<feature type="compositionally biased region" description="Polar residues" evidence="3">
    <location>
        <begin position="174"/>
        <end position="187"/>
    </location>
</feature>
<feature type="compositionally biased region" description="Basic residues" evidence="3">
    <location>
        <begin position="1231"/>
        <end position="1244"/>
    </location>
</feature>
<dbReference type="GeneID" id="25981793"/>
<feature type="compositionally biased region" description="Low complexity" evidence="3">
    <location>
        <begin position="193"/>
        <end position="224"/>
    </location>
</feature>
<dbReference type="InterPro" id="IPR051492">
    <property type="entry name" value="Dynamin-Rho_GEF"/>
</dbReference>
<feature type="region of interest" description="Disordered" evidence="3">
    <location>
        <begin position="110"/>
        <end position="131"/>
    </location>
</feature>
<dbReference type="Pfam" id="PF03114">
    <property type="entry name" value="BAR"/>
    <property type="match status" value="1"/>
</dbReference>
<dbReference type="HOGENOM" id="CLU_001112_0_0_1"/>
<dbReference type="PANTHER" id="PTHR22834">
    <property type="entry name" value="NUCLEAR FUSION PROTEIN FUS2"/>
    <property type="match status" value="1"/>
</dbReference>
<feature type="compositionally biased region" description="Low complexity" evidence="3">
    <location>
        <begin position="244"/>
        <end position="277"/>
    </location>
</feature>
<feature type="compositionally biased region" description="Low complexity" evidence="3">
    <location>
        <begin position="520"/>
        <end position="549"/>
    </location>
</feature>
<feature type="compositionally biased region" description="Basic and acidic residues" evidence="3">
    <location>
        <begin position="226"/>
        <end position="235"/>
    </location>
</feature>
<dbReference type="CDD" id="cd07589">
    <property type="entry name" value="BAR_DNMBP"/>
    <property type="match status" value="1"/>
</dbReference>
<feature type="region of interest" description="Disordered" evidence="3">
    <location>
        <begin position="1540"/>
        <end position="1592"/>
    </location>
</feature>
<feature type="region of interest" description="Disordered" evidence="3">
    <location>
        <begin position="1965"/>
        <end position="2028"/>
    </location>
</feature>
<feature type="region of interest" description="Disordered" evidence="3">
    <location>
        <begin position="373"/>
        <end position="655"/>
    </location>
</feature>
<feature type="compositionally biased region" description="Low complexity" evidence="3">
    <location>
        <begin position="117"/>
        <end position="129"/>
    </location>
</feature>
<feature type="region of interest" description="Disordered" evidence="3">
    <location>
        <begin position="1224"/>
        <end position="1279"/>
    </location>
</feature>
<feature type="domain" description="DH" evidence="4">
    <location>
        <begin position="1470"/>
        <end position="1701"/>
    </location>
</feature>
<dbReference type="Pfam" id="PF00621">
    <property type="entry name" value="RhoGEF"/>
    <property type="match status" value="1"/>
</dbReference>
<dbReference type="Proteomes" id="UP000007796">
    <property type="component" value="Unassembled WGS sequence"/>
</dbReference>
<accession>F0XKQ8</accession>
<feature type="compositionally biased region" description="Polar residues" evidence="3">
    <location>
        <begin position="2099"/>
        <end position="2108"/>
    </location>
</feature>
<dbReference type="STRING" id="655863.F0XKQ8"/>
<dbReference type="GO" id="GO:0005737">
    <property type="term" value="C:cytoplasm"/>
    <property type="evidence" value="ECO:0007669"/>
    <property type="project" value="InterPro"/>
</dbReference>
<feature type="compositionally biased region" description="Low complexity" evidence="3">
    <location>
        <begin position="323"/>
        <end position="337"/>
    </location>
</feature>
<feature type="compositionally biased region" description="Basic and acidic residues" evidence="3">
    <location>
        <begin position="7"/>
        <end position="34"/>
    </location>
</feature>
<feature type="region of interest" description="Disordered" evidence="3">
    <location>
        <begin position="790"/>
        <end position="923"/>
    </location>
</feature>
<evidence type="ECO:0000313" key="5">
    <source>
        <dbReference type="EMBL" id="EFX01702.1"/>
    </source>
</evidence>
<feature type="compositionally biased region" description="Low complexity" evidence="3">
    <location>
        <begin position="498"/>
        <end position="509"/>
    </location>
</feature>
<reference evidence="5 6" key="1">
    <citation type="journal article" date="2011" name="Proc. Natl. Acad. Sci. U.S.A.">
        <title>Genome and transcriptome analyses of the mountain pine beetle-fungal symbiont Grosmannia clavigera, a lodgepole pine pathogen.</title>
        <authorList>
            <person name="DiGuistini S."/>
            <person name="Wang Y."/>
            <person name="Liao N.Y."/>
            <person name="Taylor G."/>
            <person name="Tanguay P."/>
            <person name="Feau N."/>
            <person name="Henrissat B."/>
            <person name="Chan S.K."/>
            <person name="Hesse-Orce U."/>
            <person name="Alamouti S.M."/>
            <person name="Tsui C.K.M."/>
            <person name="Docking R.T."/>
            <person name="Levasseur A."/>
            <person name="Haridas S."/>
            <person name="Robertson G."/>
            <person name="Birol I."/>
            <person name="Holt R.A."/>
            <person name="Marra M.A."/>
            <person name="Hamelin R.C."/>
            <person name="Hirst M."/>
            <person name="Jones S.J.M."/>
            <person name="Bohlmann J."/>
            <person name="Breuil C."/>
        </authorList>
    </citation>
    <scope>NUCLEOTIDE SEQUENCE [LARGE SCALE GENOMIC DNA]</scope>
    <source>
        <strain evidence="6">kw1407 / UAMH 11150</strain>
    </source>
</reference>
<feature type="compositionally biased region" description="Basic and acidic residues" evidence="3">
    <location>
        <begin position="801"/>
        <end position="810"/>
    </location>
</feature>
<dbReference type="SUPFAM" id="SSF103657">
    <property type="entry name" value="BAR/IMD domain-like"/>
    <property type="match status" value="1"/>
</dbReference>
<dbReference type="RefSeq" id="XP_014171184.1">
    <property type="nucleotide sequence ID" value="XM_014315709.1"/>
</dbReference>
<keyword evidence="2" id="KW-0175">Coiled coil</keyword>
<feature type="compositionally biased region" description="Basic and acidic residues" evidence="3">
    <location>
        <begin position="1455"/>
        <end position="1465"/>
    </location>
</feature>
<feature type="compositionally biased region" description="Pro residues" evidence="3">
    <location>
        <begin position="819"/>
        <end position="831"/>
    </location>
</feature>
<evidence type="ECO:0000313" key="6">
    <source>
        <dbReference type="Proteomes" id="UP000007796"/>
    </source>
</evidence>
<feature type="compositionally biased region" description="Low complexity" evidence="3">
    <location>
        <begin position="1556"/>
        <end position="1573"/>
    </location>
</feature>
<evidence type="ECO:0000256" key="2">
    <source>
        <dbReference type="SAM" id="Coils"/>
    </source>
</evidence>
<feature type="compositionally biased region" description="Low complexity" evidence="3">
    <location>
        <begin position="1979"/>
        <end position="1997"/>
    </location>
</feature>
<proteinExistence type="predicted"/>
<dbReference type="CDD" id="cd00160">
    <property type="entry name" value="RhoGEF"/>
    <property type="match status" value="1"/>
</dbReference>
<keyword evidence="6" id="KW-1185">Reference proteome</keyword>
<feature type="region of interest" description="Disordered" evidence="3">
    <location>
        <begin position="1144"/>
        <end position="1184"/>
    </location>
</feature>
<sequence length="2273" mass="246151">MDDGDRDEARRHLHLDSSDDRDDLSGRGLSDHFDGQTAQQIDSSSRFDPFILNYFGRPDHDNNNNNNNNSSSSLPYAPLSLLPPFQPSLLPPVAFHGAVDLPALDTPHPAVHSNALSDSADSVDPVDPIDFYRSYPQQDAQFHTATTAADDAMAPAASGSRQIPVARFHANGLSPKSPTTIPSSLPGYTNGFRSNSRSVSSPIDSSSPSSTSAYSRPAPTAARARSVKDLKKRYDQIAVPSSPPSISVSSTSSRLRPTARPSMSSSASSSSRSRSPATGVGTASANRVKSPAGRLRQQAPSQHESSPQSFASRIAKPSMTQLSSPVSSPPRSARRMASPPPPMPSLRTNGLLFGEILPDEADAPLTLGYGINTVRPRRTSDSSAYPARPFTRSRSEAGADPEPASPTDWYRGVLSTQAAEATATANSTNLPIASSHTQAGRGTRIPASHSRAHSDLAGSKPRDVHTHHRQRAFDLAASAGADPLPSHSQSETPPPSSPQQRLPSSPTSRLPISVKKQTDPSARIGRAISRSSSPGLVRRPASATSRSARQLYSPPVSLNNAKAPARRTATPTSPASGPARSKPSTSSSRKLPPAQLATPSSSRLNAYASVPPAKLSPTLRSSRPRQPVSSATGKMSAHGSTRASLARQEEAEARRRKIDVGPIDFARRRETIRLAYSKSIRETEAKATRQAAAERRRKELEEAARAKGFAEAAVLAQTEANRRAAEAAAANASTASSSSTRHFPLSAPVTVDAEKTPESWNANVAVATGATATSTSDEPVGKLAGSRLKIVTDMPESQSDNPDKPTKRDSPTLGIPGTFPDPPVLGSPPLEPAHEGPPRSAISAHSGVTEFDNEAQTDLPLRESGTAPLSDAAFLQQQQQQQQQQRQQQHEIQLGLEREKAEYRSPFDGSSSEDPLPPTTEENQHVEKAFRHRAVLYRFPFQVKVDSEQPSVGDSYETTPADSITATRPLSFVKTIPGSYHEESDVSRPVTPVLASSSMDAGHFKSPSLDLVGEHETPRRPPRDEVATLEIPIINETNQGTDSLDAEPISKPQAAGTDVTEQFLFLHRSSAEYEPQPFRSESNHTTVTILSRETQLAPAPMSRKSSRLTMPEDARLDAVEDFYVGPSLRDNVWTLRDSAFASSDVSDDARQASGSEPQQTPDTSNSLNVPHFTFPANRSSQQSGWTDFSVESADAREYIAARELASSAAAYNTSLDSVMRGQGAAATTHQPHVRQRHNQRRQNHFHFDSRPGSYADMSEQNDDCSEIQEAESVGVSSLEQSAQDISLSLDGTAPQHHRLPEVDTGSNFYIPYLSRQSPAKKRPARPEHDPPPVPVPSEGHNSSVEASGRPSSSSAYYDSSRPNSYIQGMALRDDQCSFTSAADGSIMASQLPPVFAPRPSFEQSSLDMGHQSISGATLVDNERLNASGAVERTVADSRTSIDSSMTGGAAGTGNNEKRPARSKEQARLVQRQMVIRELIDTEAVFVRDMNIVEEIYKGTAEACPQLDDKTVKLIFRNSDEIIAFHTAFLVELKEAVSSVYAPKSTRRPSPATREGSTASDTATAASSMLASDSGPASAETDEDTRDRQTHLGPVFRKNIDKMRLTHEGFLRSSDSAAKRLIQIQEDPTVNVWLNECNEVAKDLTAAWNLDSLLIKPMQRITKYPNLISQLLQYTPADHPDRPALMVARSALETAILDINKTKKNFELVGQIVGRKRKDSDVRAGFARAFGKRVDKLQASNNRPAEDAEYTKLNEKFGDDYLRLQVVLRDVEFYTRQVTAYVHEFLQFLSAMELVMRLQPSPYPELESKWARFNVSMRDMEKVALDQHVRKHVIEPFEQVIKCYGNPSLAMKKRAKRRLDFERAAQLKKANKKVDKQLAELVEQYEALNDALKRELPMLSANTEKIGNICLGNFVSIQVRWYAIWKEKVRVVLDDSQQQGVPEIADIVATFTREFRDMEEHIHQNLTILNRDGRSEATGSISMSRSRSRPSDMSPRVRAGSINSDSTPSLPTPDFGRRSSGHFGLVSPTPSAQATAAAAGAFASPTGGPANPNHYYYYRSDYYGAAPSNGHARGGSASPITPGLPAESSGRSVAVRRDSSSTYNSNQYPASTAAESVGGGGGGGGSVAGASRRFSGLFSSAMPMQDEALPSTTTALAAGMMAAFIGVGGLDGSSRPSRASSRERPTANTMSASSHGAGGKGSGRYHVLWLAASLFEFNIETKHEAGYPYLTYQAGEVFDVIAEKGELWLAKNQDDPRELVGWIWSKHFAKLADS</sequence>
<feature type="region of interest" description="Disordered" evidence="3">
    <location>
        <begin position="1433"/>
        <end position="1465"/>
    </location>
</feature>
<keyword evidence="1" id="KW-0344">Guanine-nucleotide releasing factor</keyword>
<feature type="compositionally biased region" description="Polar residues" evidence="3">
    <location>
        <begin position="627"/>
        <end position="641"/>
    </location>
</feature>
<feature type="region of interest" description="Disordered" evidence="3">
    <location>
        <begin position="170"/>
        <end position="349"/>
    </location>
</feature>
<dbReference type="Gene3D" id="1.20.1270.60">
    <property type="entry name" value="Arfaptin homology (AH) domain/BAR domain"/>
    <property type="match status" value="1"/>
</dbReference>
<feature type="compositionally biased region" description="Basic and acidic residues" evidence="3">
    <location>
        <begin position="896"/>
        <end position="905"/>
    </location>
</feature>
<dbReference type="GO" id="GO:0031991">
    <property type="term" value="P:regulation of actomyosin contractile ring contraction"/>
    <property type="evidence" value="ECO:0007669"/>
    <property type="project" value="TreeGrafter"/>
</dbReference>
<dbReference type="InterPro" id="IPR000219">
    <property type="entry name" value="DH_dom"/>
</dbReference>
<feature type="compositionally biased region" description="Polar residues" evidence="3">
    <location>
        <begin position="1436"/>
        <end position="1446"/>
    </location>
</feature>
<dbReference type="InterPro" id="IPR004148">
    <property type="entry name" value="BAR_dom"/>
</dbReference>
<feature type="compositionally biased region" description="Polar residues" evidence="3">
    <location>
        <begin position="430"/>
        <end position="440"/>
    </location>
</feature>
<dbReference type="PROSITE" id="PS50010">
    <property type="entry name" value="DH_2"/>
    <property type="match status" value="1"/>
</dbReference>
<feature type="compositionally biased region" description="Low complexity" evidence="3">
    <location>
        <begin position="1342"/>
        <end position="1360"/>
    </location>
</feature>
<feature type="region of interest" description="Disordered" evidence="3">
    <location>
        <begin position="52"/>
        <end position="71"/>
    </location>
</feature>
<dbReference type="Gene3D" id="1.20.900.10">
    <property type="entry name" value="Dbl homology (DH) domain"/>
    <property type="match status" value="1"/>
</dbReference>
<feature type="region of interest" description="Disordered" evidence="3">
    <location>
        <begin position="1"/>
        <end position="42"/>
    </location>
</feature>
<feature type="compositionally biased region" description="Low complexity" evidence="3">
    <location>
        <begin position="566"/>
        <end position="576"/>
    </location>
</feature>
<feature type="coiled-coil region" evidence="2">
    <location>
        <begin position="1863"/>
        <end position="1901"/>
    </location>
</feature>
<feature type="compositionally biased region" description="Polar residues" evidence="3">
    <location>
        <begin position="1152"/>
        <end position="1168"/>
    </location>
</feature>
<feature type="compositionally biased region" description="Low complexity" evidence="3">
    <location>
        <begin position="876"/>
        <end position="887"/>
    </location>
</feature>
<dbReference type="InParanoid" id="F0XKQ8"/>
<organism evidence="6">
    <name type="scientific">Grosmannia clavigera (strain kw1407 / UAMH 11150)</name>
    <name type="common">Blue stain fungus</name>
    <name type="synonym">Graphiocladiella clavigera</name>
    <dbReference type="NCBI Taxonomy" id="655863"/>
    <lineage>
        <taxon>Eukaryota</taxon>
        <taxon>Fungi</taxon>
        <taxon>Dikarya</taxon>
        <taxon>Ascomycota</taxon>
        <taxon>Pezizomycotina</taxon>
        <taxon>Sordariomycetes</taxon>
        <taxon>Sordariomycetidae</taxon>
        <taxon>Ophiostomatales</taxon>
        <taxon>Ophiostomataceae</taxon>
        <taxon>Leptographium</taxon>
    </lineage>
</organism>
<dbReference type="EMBL" id="GL629788">
    <property type="protein sequence ID" value="EFX01702.1"/>
    <property type="molecule type" value="Genomic_DNA"/>
</dbReference>
<feature type="compositionally biased region" description="Acidic residues" evidence="3">
    <location>
        <begin position="1259"/>
        <end position="1269"/>
    </location>
</feature>
<dbReference type="eggNOG" id="KOG3519">
    <property type="taxonomic scope" value="Eukaryota"/>
</dbReference>
<evidence type="ECO:0000256" key="1">
    <source>
        <dbReference type="ARBA" id="ARBA00022658"/>
    </source>
</evidence>
<dbReference type="OrthoDB" id="10256089at2759"/>
<feature type="compositionally biased region" description="Polar residues" evidence="3">
    <location>
        <begin position="298"/>
        <end position="311"/>
    </location>
</feature>
<dbReference type="GO" id="GO:0032955">
    <property type="term" value="P:regulation of division septum assembly"/>
    <property type="evidence" value="ECO:0007669"/>
    <property type="project" value="TreeGrafter"/>
</dbReference>
<dbReference type="SMART" id="SM00325">
    <property type="entry name" value="RhoGEF"/>
    <property type="match status" value="1"/>
</dbReference>
<feature type="region of interest" description="Disordered" evidence="3">
    <location>
        <begin position="2171"/>
        <end position="2199"/>
    </location>
</feature>
<dbReference type="PANTHER" id="PTHR22834:SF20">
    <property type="entry name" value="SH3 DOMAIN-CONTAINING PROTEIN"/>
    <property type="match status" value="1"/>
</dbReference>
<evidence type="ECO:0000256" key="3">
    <source>
        <dbReference type="SAM" id="MobiDB-lite"/>
    </source>
</evidence>
<dbReference type="InterPro" id="IPR035899">
    <property type="entry name" value="DBL_dom_sf"/>
</dbReference>
<protein>
    <submittedName>
        <fullName evidence="5">Rho guanyl nucleotide exchange</fullName>
    </submittedName>
</protein>
<gene>
    <name evidence="5" type="ORF">CMQ_8168</name>
</gene>
<feature type="region of interest" description="Disordered" evidence="3">
    <location>
        <begin position="2068"/>
        <end position="2125"/>
    </location>
</feature>
<dbReference type="SUPFAM" id="SSF48065">
    <property type="entry name" value="DBL homology domain (DH-domain)"/>
    <property type="match status" value="1"/>
</dbReference>